<dbReference type="Pfam" id="PF01029">
    <property type="entry name" value="NusB"/>
    <property type="match status" value="1"/>
</dbReference>
<sequence length="473" mass="49236">MSDAPRPPRSDRNRSGARPGGKPRGKPHGKPAAAPKPAPARPAAVAPADRPHADRAEALRLIGGVLEQGRSLAELAAGAPALAPAQRARAGRLAAETLRRAGQAEAVLKRFLRRAPPPAARHALMLAAVEILALGVAPHAAAGGAVEALRAQPGGERLTGVVNAVARKLAEQGPAPWAAQDAARANMPGWMWGRLSSAWGAGAARRIAEAHLLAPPIDLTPKDPARAADLAEALGADLLPTGSLRLRERGQITALPGYEAGDWWVQDAAAALPARLLGDVTGLRALDLCAAPGGKTLQLAAAGAHVTALDIAATRLERVSENLARTGLTAEIVQADALDWEPDGPFDVILLDAPCSATGTARRHPDMPHLRASLDLPGLTALQDAMLDRAAGWLKPGGRMVFATCSLLPEEGELRAEAFATRGALATVPADPQALGIPPDWVSERGFLRTRPDFWPDSGGLDGFFAAIFRKET</sequence>
<keyword evidence="2 5" id="KW-0808">Transferase</keyword>
<proteinExistence type="inferred from homology"/>
<dbReference type="InterPro" id="IPR006027">
    <property type="entry name" value="NusB_RsmB_TIM44"/>
</dbReference>
<feature type="binding site" evidence="5">
    <location>
        <position position="336"/>
    </location>
    <ligand>
        <name>S-adenosyl-L-methionine</name>
        <dbReference type="ChEBI" id="CHEBI:59789"/>
    </ligand>
</feature>
<dbReference type="EMBL" id="FNMZ01000002">
    <property type="protein sequence ID" value="SDW71500.1"/>
    <property type="molecule type" value="Genomic_DNA"/>
</dbReference>
<dbReference type="GO" id="GO:0008173">
    <property type="term" value="F:RNA methyltransferase activity"/>
    <property type="evidence" value="ECO:0007669"/>
    <property type="project" value="InterPro"/>
</dbReference>
<evidence type="ECO:0000256" key="6">
    <source>
        <dbReference type="SAM" id="MobiDB-lite"/>
    </source>
</evidence>
<feature type="compositionally biased region" description="Basic and acidic residues" evidence="6">
    <location>
        <begin position="1"/>
        <end position="14"/>
    </location>
</feature>
<feature type="binding site" evidence="5">
    <location>
        <position position="310"/>
    </location>
    <ligand>
        <name>S-adenosyl-L-methionine</name>
        <dbReference type="ChEBI" id="CHEBI:59789"/>
    </ligand>
</feature>
<dbReference type="PRINTS" id="PR02008">
    <property type="entry name" value="RCMTFAMILY"/>
</dbReference>
<name>A0A1H2VT62_9RHOB</name>
<dbReference type="OrthoDB" id="9810297at2"/>
<dbReference type="InterPro" id="IPR001678">
    <property type="entry name" value="MeTrfase_RsmB-F_NOP2_dom"/>
</dbReference>
<evidence type="ECO:0000256" key="4">
    <source>
        <dbReference type="ARBA" id="ARBA00022884"/>
    </source>
</evidence>
<dbReference type="RefSeq" id="WP_092680442.1">
    <property type="nucleotide sequence ID" value="NZ_FNMZ01000002.1"/>
</dbReference>
<evidence type="ECO:0000259" key="7">
    <source>
        <dbReference type="PROSITE" id="PS51686"/>
    </source>
</evidence>
<dbReference type="SUPFAM" id="SSF53335">
    <property type="entry name" value="S-adenosyl-L-methionine-dependent methyltransferases"/>
    <property type="match status" value="1"/>
</dbReference>
<feature type="domain" description="SAM-dependent MTase RsmB/NOP-type" evidence="7">
    <location>
        <begin position="179"/>
        <end position="472"/>
    </location>
</feature>
<keyword evidence="9" id="KW-1185">Reference proteome</keyword>
<dbReference type="AlphaFoldDB" id="A0A1H2VT62"/>
<keyword evidence="3 5" id="KW-0949">S-adenosyl-L-methionine</keyword>
<evidence type="ECO:0000256" key="1">
    <source>
        <dbReference type="ARBA" id="ARBA00022603"/>
    </source>
</evidence>
<dbReference type="InterPro" id="IPR023267">
    <property type="entry name" value="RCMT"/>
</dbReference>
<feature type="region of interest" description="Disordered" evidence="6">
    <location>
        <begin position="1"/>
        <end position="51"/>
    </location>
</feature>
<dbReference type="PROSITE" id="PS51686">
    <property type="entry name" value="SAM_MT_RSMB_NOP"/>
    <property type="match status" value="1"/>
</dbReference>
<evidence type="ECO:0000313" key="9">
    <source>
        <dbReference type="Proteomes" id="UP000199118"/>
    </source>
</evidence>
<dbReference type="STRING" id="356660.SAMN05444336_102166"/>
<dbReference type="PANTHER" id="PTHR22807">
    <property type="entry name" value="NOP2 YEAST -RELATED NOL1/NOP2/FMU SUN DOMAIN-CONTAINING"/>
    <property type="match status" value="1"/>
</dbReference>
<dbReference type="InterPro" id="IPR029063">
    <property type="entry name" value="SAM-dependent_MTases_sf"/>
</dbReference>
<dbReference type="GO" id="GO:0006355">
    <property type="term" value="P:regulation of DNA-templated transcription"/>
    <property type="evidence" value="ECO:0007669"/>
    <property type="project" value="InterPro"/>
</dbReference>
<evidence type="ECO:0000256" key="5">
    <source>
        <dbReference type="PROSITE-ProRule" id="PRU01023"/>
    </source>
</evidence>
<evidence type="ECO:0000256" key="3">
    <source>
        <dbReference type="ARBA" id="ARBA00022691"/>
    </source>
</evidence>
<dbReference type="InterPro" id="IPR049560">
    <property type="entry name" value="MeTrfase_RsmB-F_NOP2_cat"/>
</dbReference>
<feature type="binding site" evidence="5">
    <location>
        <position position="352"/>
    </location>
    <ligand>
        <name>S-adenosyl-L-methionine</name>
        <dbReference type="ChEBI" id="CHEBI:59789"/>
    </ligand>
</feature>
<keyword evidence="1 5" id="KW-0489">Methyltransferase</keyword>
<evidence type="ECO:0000313" key="8">
    <source>
        <dbReference type="EMBL" id="SDW71500.1"/>
    </source>
</evidence>
<dbReference type="Gene3D" id="3.40.50.150">
    <property type="entry name" value="Vaccinia Virus protein VP39"/>
    <property type="match status" value="1"/>
</dbReference>
<dbReference type="GO" id="GO:0001510">
    <property type="term" value="P:RNA methylation"/>
    <property type="evidence" value="ECO:0007669"/>
    <property type="project" value="InterPro"/>
</dbReference>
<feature type="active site" description="Nucleophile" evidence="5">
    <location>
        <position position="405"/>
    </location>
</feature>
<keyword evidence="4 5" id="KW-0694">RNA-binding</keyword>
<comment type="similarity">
    <text evidence="5">Belongs to the class I-like SAM-binding methyltransferase superfamily. RsmB/NOP family.</text>
</comment>
<dbReference type="GO" id="GO:0003723">
    <property type="term" value="F:RNA binding"/>
    <property type="evidence" value="ECO:0007669"/>
    <property type="project" value="UniProtKB-UniRule"/>
</dbReference>
<organism evidence="8 9">
    <name type="scientific">Albimonas donghaensis</name>
    <dbReference type="NCBI Taxonomy" id="356660"/>
    <lineage>
        <taxon>Bacteria</taxon>
        <taxon>Pseudomonadati</taxon>
        <taxon>Pseudomonadota</taxon>
        <taxon>Alphaproteobacteria</taxon>
        <taxon>Rhodobacterales</taxon>
        <taxon>Paracoccaceae</taxon>
        <taxon>Albimonas</taxon>
    </lineage>
</organism>
<reference evidence="8 9" key="1">
    <citation type="submission" date="2016-10" db="EMBL/GenBank/DDBJ databases">
        <authorList>
            <person name="de Groot N.N."/>
        </authorList>
    </citation>
    <scope>NUCLEOTIDE SEQUENCE [LARGE SCALE GENOMIC DNA]</scope>
    <source>
        <strain evidence="8 9">DSM 17890</strain>
    </source>
</reference>
<protein>
    <submittedName>
        <fullName evidence="8">16S rRNA (Cytosine967-C5)-methyltransferase</fullName>
    </submittedName>
</protein>
<dbReference type="Gene3D" id="1.10.940.10">
    <property type="entry name" value="NusB-like"/>
    <property type="match status" value="1"/>
</dbReference>
<dbReference type="SUPFAM" id="SSF48013">
    <property type="entry name" value="NusB-like"/>
    <property type="match status" value="1"/>
</dbReference>
<dbReference type="InterPro" id="IPR035926">
    <property type="entry name" value="NusB-like_sf"/>
</dbReference>
<feature type="binding site" evidence="5">
    <location>
        <begin position="289"/>
        <end position="295"/>
    </location>
    <ligand>
        <name>S-adenosyl-L-methionine</name>
        <dbReference type="ChEBI" id="CHEBI:59789"/>
    </ligand>
</feature>
<accession>A0A1H2VT62</accession>
<gene>
    <name evidence="8" type="ORF">SAMN05444336_102166</name>
</gene>
<dbReference type="PANTHER" id="PTHR22807:SF61">
    <property type="entry name" value="NOL1_NOP2_SUN FAMILY PROTEIN _ ANTITERMINATION NUSB DOMAIN-CONTAINING PROTEIN"/>
    <property type="match status" value="1"/>
</dbReference>
<dbReference type="CDD" id="cd02440">
    <property type="entry name" value="AdoMet_MTases"/>
    <property type="match status" value="1"/>
</dbReference>
<dbReference type="Proteomes" id="UP000199118">
    <property type="component" value="Unassembled WGS sequence"/>
</dbReference>
<dbReference type="Pfam" id="PF01189">
    <property type="entry name" value="Methyltr_RsmB-F"/>
    <property type="match status" value="1"/>
</dbReference>
<evidence type="ECO:0000256" key="2">
    <source>
        <dbReference type="ARBA" id="ARBA00022679"/>
    </source>
</evidence>